<reference evidence="3" key="1">
    <citation type="submission" date="2022-11" db="UniProtKB">
        <authorList>
            <consortium name="WormBaseParasite"/>
        </authorList>
    </citation>
    <scope>IDENTIFICATION</scope>
</reference>
<name>A0A915EDC1_9BILA</name>
<evidence type="ECO:0000313" key="2">
    <source>
        <dbReference type="Proteomes" id="UP000887574"/>
    </source>
</evidence>
<keyword evidence="2" id="KW-1185">Reference proteome</keyword>
<evidence type="ECO:0000313" key="3">
    <source>
        <dbReference type="WBParaSite" id="jg4096"/>
    </source>
</evidence>
<protein>
    <submittedName>
        <fullName evidence="3">Uncharacterized protein</fullName>
    </submittedName>
</protein>
<organism evidence="2 3">
    <name type="scientific">Ditylenchus dipsaci</name>
    <dbReference type="NCBI Taxonomy" id="166011"/>
    <lineage>
        <taxon>Eukaryota</taxon>
        <taxon>Metazoa</taxon>
        <taxon>Ecdysozoa</taxon>
        <taxon>Nematoda</taxon>
        <taxon>Chromadorea</taxon>
        <taxon>Rhabditida</taxon>
        <taxon>Tylenchina</taxon>
        <taxon>Tylenchomorpha</taxon>
        <taxon>Sphaerularioidea</taxon>
        <taxon>Anguinidae</taxon>
        <taxon>Anguininae</taxon>
        <taxon>Ditylenchus</taxon>
    </lineage>
</organism>
<dbReference type="WBParaSite" id="jg4096">
    <property type="protein sequence ID" value="jg4096"/>
    <property type="gene ID" value="jg4096"/>
</dbReference>
<feature type="region of interest" description="Disordered" evidence="1">
    <location>
        <begin position="1"/>
        <end position="27"/>
    </location>
</feature>
<dbReference type="AlphaFoldDB" id="A0A915EDC1"/>
<accession>A0A915EDC1</accession>
<dbReference type="Proteomes" id="UP000887574">
    <property type="component" value="Unplaced"/>
</dbReference>
<proteinExistence type="predicted"/>
<sequence length="94" mass="10811">MEEERKKTQQIESHNKEMADKAEQIHFEGTRVTKDAELKAKEAMVATRLTGKQLFLRDDSLNFSDLQFTNENAGVDIDESLFEDDIDISEEDSD</sequence>
<evidence type="ECO:0000256" key="1">
    <source>
        <dbReference type="SAM" id="MobiDB-lite"/>
    </source>
</evidence>